<accession>A0A382XZ26</accession>
<evidence type="ECO:0000313" key="1">
    <source>
        <dbReference type="EMBL" id="SVD76140.1"/>
    </source>
</evidence>
<protein>
    <submittedName>
        <fullName evidence="1">Uncharacterized protein</fullName>
    </submittedName>
</protein>
<gene>
    <name evidence="1" type="ORF">METZ01_LOCUS428994</name>
</gene>
<proteinExistence type="predicted"/>
<dbReference type="AlphaFoldDB" id="A0A382XZ26"/>
<reference evidence="1" key="1">
    <citation type="submission" date="2018-05" db="EMBL/GenBank/DDBJ databases">
        <authorList>
            <person name="Lanie J.A."/>
            <person name="Ng W.-L."/>
            <person name="Kazmierczak K.M."/>
            <person name="Andrzejewski T.M."/>
            <person name="Davidsen T.M."/>
            <person name="Wayne K.J."/>
            <person name="Tettelin H."/>
            <person name="Glass J.I."/>
            <person name="Rusch D."/>
            <person name="Podicherti R."/>
            <person name="Tsui H.-C.T."/>
            <person name="Winkler M.E."/>
        </authorList>
    </citation>
    <scope>NUCLEOTIDE SEQUENCE</scope>
</reference>
<organism evidence="1">
    <name type="scientific">marine metagenome</name>
    <dbReference type="NCBI Taxonomy" id="408172"/>
    <lineage>
        <taxon>unclassified sequences</taxon>
        <taxon>metagenomes</taxon>
        <taxon>ecological metagenomes</taxon>
    </lineage>
</organism>
<dbReference type="EMBL" id="UINC01171528">
    <property type="protein sequence ID" value="SVD76140.1"/>
    <property type="molecule type" value="Genomic_DNA"/>
</dbReference>
<sequence>MKEGNASIHANNLAFDPLDSQGINVGNNSGDRSILPLGGVALKAGKTASKGIGNDVLSMNK</sequence>
<name>A0A382XZ26_9ZZZZ</name>